<organism evidence="2 3">
    <name type="scientific">Ogataea philodendri</name>
    <dbReference type="NCBI Taxonomy" id="1378263"/>
    <lineage>
        <taxon>Eukaryota</taxon>
        <taxon>Fungi</taxon>
        <taxon>Dikarya</taxon>
        <taxon>Ascomycota</taxon>
        <taxon>Saccharomycotina</taxon>
        <taxon>Pichiomycetes</taxon>
        <taxon>Pichiales</taxon>
        <taxon>Pichiaceae</taxon>
        <taxon>Ogataea</taxon>
    </lineage>
</organism>
<reference evidence="2" key="2">
    <citation type="submission" date="2021-01" db="EMBL/GenBank/DDBJ databases">
        <authorList>
            <person name="Schikora-Tamarit M.A."/>
        </authorList>
    </citation>
    <scope>NUCLEOTIDE SEQUENCE</scope>
    <source>
        <strain evidence="2">CBS6075</strain>
    </source>
</reference>
<gene>
    <name evidence="2" type="ORF">OGAPHI_005771</name>
</gene>
<reference evidence="2" key="1">
    <citation type="journal article" date="2021" name="Open Biol.">
        <title>Shared evolutionary footprints suggest mitochondrial oxidative damage underlies multiple complex I losses in fungi.</title>
        <authorList>
            <person name="Schikora-Tamarit M.A."/>
            <person name="Marcet-Houben M."/>
            <person name="Nosek J."/>
            <person name="Gabaldon T."/>
        </authorList>
    </citation>
    <scope>NUCLEOTIDE SEQUENCE</scope>
    <source>
        <strain evidence="2">CBS6075</strain>
    </source>
</reference>
<dbReference type="Proteomes" id="UP000769157">
    <property type="component" value="Unassembled WGS sequence"/>
</dbReference>
<evidence type="ECO:0000313" key="3">
    <source>
        <dbReference type="Proteomes" id="UP000769157"/>
    </source>
</evidence>
<dbReference type="AlphaFoldDB" id="A0A9P8P0P1"/>
<name>A0A9P8P0P1_9ASCO</name>
<dbReference type="OrthoDB" id="10438474at2759"/>
<comment type="caution">
    <text evidence="2">The sequence shown here is derived from an EMBL/GenBank/DDBJ whole genome shotgun (WGS) entry which is preliminary data.</text>
</comment>
<keyword evidence="3" id="KW-1185">Reference proteome</keyword>
<sequence>MVSEENGGPEYDHSHKDLTPTVCSIEAEQLAQVIPNTLRTTDSKSGAVWPFLVSTRVASNPQSSTASHSFCADPVCFTTACSVSNDTCTSWTPCTALIASVTAPTQELQVMPPMVKMDVSVDPAAPSAAPDCSMVAPNPAESTASANASAETVGEWVTRACSVNRATFTSSTPSNSRRLASTADTGHQGVQESGPATNIVAVDERCNGPFGSTVDVGGTVESLIDDVESLFFGDVFRGVLEQSGFQEVSEIPLE</sequence>
<evidence type="ECO:0000256" key="1">
    <source>
        <dbReference type="SAM" id="MobiDB-lite"/>
    </source>
</evidence>
<dbReference type="EMBL" id="JAEUBE010000378">
    <property type="protein sequence ID" value="KAH3662519.1"/>
    <property type="molecule type" value="Genomic_DNA"/>
</dbReference>
<evidence type="ECO:0000313" key="2">
    <source>
        <dbReference type="EMBL" id="KAH3662519.1"/>
    </source>
</evidence>
<dbReference type="RefSeq" id="XP_046059608.1">
    <property type="nucleotide sequence ID" value="XM_046206988.1"/>
</dbReference>
<accession>A0A9P8P0P1</accession>
<dbReference type="GeneID" id="70237735"/>
<protein>
    <submittedName>
        <fullName evidence="2">Uncharacterized protein</fullName>
    </submittedName>
</protein>
<proteinExistence type="predicted"/>
<feature type="region of interest" description="Disordered" evidence="1">
    <location>
        <begin position="168"/>
        <end position="196"/>
    </location>
</feature>